<dbReference type="PIRSF" id="PIRSF005091">
    <property type="entry name" value="Mmb_sulf_HI1246"/>
    <property type="match status" value="1"/>
</dbReference>
<dbReference type="GO" id="GO:0016740">
    <property type="term" value="F:transferase activity"/>
    <property type="evidence" value="ECO:0007669"/>
    <property type="project" value="UniProtKB-KW"/>
</dbReference>
<comment type="subcellular location">
    <subcellularLocation>
        <location evidence="1">Cell membrane</location>
        <topology evidence="1">Multi-pass membrane protein</topology>
    </subcellularLocation>
</comment>
<evidence type="ECO:0000259" key="9">
    <source>
        <dbReference type="Pfam" id="PF00884"/>
    </source>
</evidence>
<evidence type="ECO:0000256" key="1">
    <source>
        <dbReference type="ARBA" id="ARBA00004651"/>
    </source>
</evidence>
<evidence type="ECO:0000256" key="2">
    <source>
        <dbReference type="ARBA" id="ARBA00009983"/>
    </source>
</evidence>
<feature type="transmembrane region" description="Helical" evidence="8">
    <location>
        <begin position="117"/>
        <end position="138"/>
    </location>
</feature>
<dbReference type="Proteomes" id="UP001601059">
    <property type="component" value="Unassembled WGS sequence"/>
</dbReference>
<evidence type="ECO:0000256" key="5">
    <source>
        <dbReference type="ARBA" id="ARBA00022989"/>
    </source>
</evidence>
<keyword evidence="4 8" id="KW-0812">Transmembrane</keyword>
<dbReference type="InterPro" id="IPR017850">
    <property type="entry name" value="Alkaline_phosphatase_core_sf"/>
</dbReference>
<evidence type="ECO:0000256" key="4">
    <source>
        <dbReference type="ARBA" id="ARBA00022692"/>
    </source>
</evidence>
<proteinExistence type="inferred from homology"/>
<evidence type="ECO:0000256" key="6">
    <source>
        <dbReference type="ARBA" id="ARBA00023136"/>
    </source>
</evidence>
<dbReference type="PANTHER" id="PTHR47371:SF1">
    <property type="entry name" value="LIPOTEICHOIC ACID SYNTHASE-LIKE YQGS"/>
    <property type="match status" value="1"/>
</dbReference>
<accession>A0ABW6KHN3</accession>
<evidence type="ECO:0000256" key="7">
    <source>
        <dbReference type="PIRNR" id="PIRNR005091"/>
    </source>
</evidence>
<dbReference type="RefSeq" id="WP_389363350.1">
    <property type="nucleotide sequence ID" value="NZ_JBIACK010000013.1"/>
</dbReference>
<keyword evidence="11" id="KW-1185">Reference proteome</keyword>
<dbReference type="InterPro" id="IPR000917">
    <property type="entry name" value="Sulfatase_N"/>
</dbReference>
<dbReference type="EC" id="2.7.8.-" evidence="10"/>
<organism evidence="10 11">
    <name type="scientific">Cytobacillus spartinae</name>
    <dbReference type="NCBI Taxonomy" id="3299023"/>
    <lineage>
        <taxon>Bacteria</taxon>
        <taxon>Bacillati</taxon>
        <taxon>Bacillota</taxon>
        <taxon>Bacilli</taxon>
        <taxon>Bacillales</taxon>
        <taxon>Bacillaceae</taxon>
        <taxon>Cytobacillus</taxon>
    </lineage>
</organism>
<feature type="transmembrane region" description="Helical" evidence="8">
    <location>
        <begin position="7"/>
        <end position="27"/>
    </location>
</feature>
<evidence type="ECO:0000313" key="11">
    <source>
        <dbReference type="Proteomes" id="UP001601059"/>
    </source>
</evidence>
<feature type="transmembrane region" description="Helical" evidence="8">
    <location>
        <begin position="69"/>
        <end position="89"/>
    </location>
</feature>
<dbReference type="InterPro" id="IPR012160">
    <property type="entry name" value="LtaS-like"/>
</dbReference>
<dbReference type="PANTHER" id="PTHR47371">
    <property type="entry name" value="LIPOTEICHOIC ACID SYNTHASE"/>
    <property type="match status" value="1"/>
</dbReference>
<keyword evidence="5 8" id="KW-1133">Transmembrane helix</keyword>
<dbReference type="SUPFAM" id="SSF53649">
    <property type="entry name" value="Alkaline phosphatase-like"/>
    <property type="match status" value="1"/>
</dbReference>
<dbReference type="CDD" id="cd16015">
    <property type="entry name" value="LTA_synthase"/>
    <property type="match status" value="1"/>
</dbReference>
<dbReference type="EMBL" id="JBIACK010000013">
    <property type="protein sequence ID" value="MFE8703102.1"/>
    <property type="molecule type" value="Genomic_DNA"/>
</dbReference>
<evidence type="ECO:0000313" key="10">
    <source>
        <dbReference type="EMBL" id="MFE8703102.1"/>
    </source>
</evidence>
<feature type="transmembrane region" description="Helical" evidence="8">
    <location>
        <begin position="42"/>
        <end position="62"/>
    </location>
</feature>
<evidence type="ECO:0000256" key="3">
    <source>
        <dbReference type="ARBA" id="ARBA00022475"/>
    </source>
</evidence>
<comment type="similarity">
    <text evidence="2 7">Belongs to the LTA synthase family.</text>
</comment>
<dbReference type="Pfam" id="PF00884">
    <property type="entry name" value="Sulfatase"/>
    <property type="match status" value="1"/>
</dbReference>
<comment type="caution">
    <text evidence="10">The sequence shown here is derived from an EMBL/GenBank/DDBJ whole genome shotgun (WGS) entry which is preliminary data.</text>
</comment>
<sequence>MSNNQKLAINLPLVAILFLWLKSYIAYKFHFNLRIENFLQELILFINPLSFLVLVLGVGLVLNKKLQKIYTLSISLVISIILYLNAVYYREFHDLITIPLLKQTNNLGSLSSSIFELIHWTDVFFFLDVILLFLLALLKPKKLTLVYLVKKLKFKTLCYFAIGLGFLNLSLAETQRPQLLTRTFDREMLIKNIGAYYFHIYDIFLHTKTVAQRALANGDDLSTIKNYTHARYKQPNPDFFGVGKGKNLIIISMESTQSFVIGKTINGEEITPFLNHFIKESYYFDQFYHQTGQGKTSDSEFLLDNSMYPLGSGAVFFTHVNNSYQTMTKKLVENGYHTASLHANNKSFWNRDLMYKNFGYHEFFSMSNYNISGQNSVGWGMKDIDFFDQSIDYLKELSPPFYTKLITLTNHFPFELNEEDRFIDEFNSGSEVLNRYFPTVRYTDEAIKLFIEDLKKEGLYDDSIIVIYGDHYGISANHNKAMEQFLGEPITRFEEVQLQKVPLIIHIPGMKGETISNISGQIDLRPTLLHLLGITSKRDIQFGTDLFAKDSKDFVVLRDGSFVTEDYLFTKETCFKKDTKEVVNMSHCEPYKEQAVNDLNYSDKIIYGDLLRFSNQDK</sequence>
<gene>
    <name evidence="10" type="ORF">ACFYKX_21205</name>
</gene>
<dbReference type="Gene3D" id="3.40.720.10">
    <property type="entry name" value="Alkaline Phosphatase, subunit A"/>
    <property type="match status" value="1"/>
</dbReference>
<feature type="domain" description="Sulfatase N-terminal" evidence="9">
    <location>
        <begin position="246"/>
        <end position="534"/>
    </location>
</feature>
<keyword evidence="6 7" id="KW-0472">Membrane</keyword>
<feature type="transmembrane region" description="Helical" evidence="8">
    <location>
        <begin position="154"/>
        <end position="172"/>
    </location>
</feature>
<dbReference type="InterPro" id="IPR050448">
    <property type="entry name" value="OpgB/LTA_synthase_biosynth"/>
</dbReference>
<protein>
    <submittedName>
        <fullName evidence="10">LTA synthase family protein</fullName>
        <ecNumber evidence="10">2.7.8.-</ecNumber>
    </submittedName>
</protein>
<evidence type="ECO:0000256" key="8">
    <source>
        <dbReference type="SAM" id="Phobius"/>
    </source>
</evidence>
<name>A0ABW6KHN3_9BACI</name>
<keyword evidence="3 7" id="KW-1003">Cell membrane</keyword>
<keyword evidence="10" id="KW-0808">Transferase</keyword>
<reference evidence="10 11" key="1">
    <citation type="submission" date="2024-08" db="EMBL/GenBank/DDBJ databases">
        <title>Two novel Cytobacillus novel species.</title>
        <authorList>
            <person name="Liu G."/>
        </authorList>
    </citation>
    <scope>NUCLEOTIDE SEQUENCE [LARGE SCALE GENOMIC DNA]</scope>
    <source>
        <strain evidence="10 11">FJAT-54145</strain>
    </source>
</reference>
<dbReference type="Gene3D" id="3.30.1120.170">
    <property type="match status" value="1"/>
</dbReference>